<proteinExistence type="predicted"/>
<gene>
    <name evidence="1" type="ORF">K402DRAFT_179365</name>
</gene>
<sequence>MPASVCGIYLSDVPSSTSAFTQQQPPSASLIRLKTTSDAPFLCLKPNTTFGLPPSPFHARILWHGISPSGVLFRCQVFHVLFFVNGEEQRRQECFVLVTTV</sequence>
<keyword evidence="2" id="KW-1185">Reference proteome</keyword>
<dbReference type="AlphaFoldDB" id="A0A6G1GR21"/>
<dbReference type="EMBL" id="ML977177">
    <property type="protein sequence ID" value="KAF1983188.1"/>
    <property type="molecule type" value="Genomic_DNA"/>
</dbReference>
<reference evidence="1" key="1">
    <citation type="journal article" date="2020" name="Stud. Mycol.">
        <title>101 Dothideomycetes genomes: a test case for predicting lifestyles and emergence of pathogens.</title>
        <authorList>
            <person name="Haridas S."/>
            <person name="Albert R."/>
            <person name="Binder M."/>
            <person name="Bloem J."/>
            <person name="Labutti K."/>
            <person name="Salamov A."/>
            <person name="Andreopoulos B."/>
            <person name="Baker S."/>
            <person name="Barry K."/>
            <person name="Bills G."/>
            <person name="Bluhm B."/>
            <person name="Cannon C."/>
            <person name="Castanera R."/>
            <person name="Culley D."/>
            <person name="Daum C."/>
            <person name="Ezra D."/>
            <person name="Gonzalez J."/>
            <person name="Henrissat B."/>
            <person name="Kuo A."/>
            <person name="Liang C."/>
            <person name="Lipzen A."/>
            <person name="Lutzoni F."/>
            <person name="Magnuson J."/>
            <person name="Mondo S."/>
            <person name="Nolan M."/>
            <person name="Ohm R."/>
            <person name="Pangilinan J."/>
            <person name="Park H.-J."/>
            <person name="Ramirez L."/>
            <person name="Alfaro M."/>
            <person name="Sun H."/>
            <person name="Tritt A."/>
            <person name="Yoshinaga Y."/>
            <person name="Zwiers L.-H."/>
            <person name="Turgeon B."/>
            <person name="Goodwin S."/>
            <person name="Spatafora J."/>
            <person name="Crous P."/>
            <person name="Grigoriev I."/>
        </authorList>
    </citation>
    <scope>NUCLEOTIDE SEQUENCE</scope>
    <source>
        <strain evidence="1">CBS 113979</strain>
    </source>
</reference>
<protein>
    <submittedName>
        <fullName evidence="1">Uncharacterized protein</fullName>
    </submittedName>
</protein>
<accession>A0A6G1GR21</accession>
<organism evidence="1 2">
    <name type="scientific">Aulographum hederae CBS 113979</name>
    <dbReference type="NCBI Taxonomy" id="1176131"/>
    <lineage>
        <taxon>Eukaryota</taxon>
        <taxon>Fungi</taxon>
        <taxon>Dikarya</taxon>
        <taxon>Ascomycota</taxon>
        <taxon>Pezizomycotina</taxon>
        <taxon>Dothideomycetes</taxon>
        <taxon>Pleosporomycetidae</taxon>
        <taxon>Aulographales</taxon>
        <taxon>Aulographaceae</taxon>
    </lineage>
</organism>
<name>A0A6G1GR21_9PEZI</name>
<evidence type="ECO:0000313" key="2">
    <source>
        <dbReference type="Proteomes" id="UP000800041"/>
    </source>
</evidence>
<dbReference type="Proteomes" id="UP000800041">
    <property type="component" value="Unassembled WGS sequence"/>
</dbReference>
<evidence type="ECO:0000313" key="1">
    <source>
        <dbReference type="EMBL" id="KAF1983188.1"/>
    </source>
</evidence>